<protein>
    <recommendedName>
        <fullName evidence="8">Pyroglutamyl peptidase type I</fullName>
    </recommendedName>
</protein>
<dbReference type="GO" id="GO:0008234">
    <property type="term" value="F:cysteine-type peptidase activity"/>
    <property type="evidence" value="ECO:0007669"/>
    <property type="project" value="UniProtKB-KW"/>
</dbReference>
<feature type="region of interest" description="Disordered" evidence="5">
    <location>
        <begin position="174"/>
        <end position="194"/>
    </location>
</feature>
<comment type="caution">
    <text evidence="6">The sequence shown here is derived from an EMBL/GenBank/DDBJ whole genome shotgun (WGS) entry which is preliminary data.</text>
</comment>
<evidence type="ECO:0000313" key="6">
    <source>
        <dbReference type="EMBL" id="KAJ5160793.1"/>
    </source>
</evidence>
<dbReference type="AlphaFoldDB" id="A0A9W9HXK6"/>
<keyword evidence="7" id="KW-1185">Reference proteome</keyword>
<keyword evidence="2" id="KW-0645">Protease</keyword>
<dbReference type="RefSeq" id="XP_056542350.1">
    <property type="nucleotide sequence ID" value="XM_056689921.1"/>
</dbReference>
<dbReference type="GeneID" id="81429097"/>
<dbReference type="InterPro" id="IPR036440">
    <property type="entry name" value="Peptidase_C15-like_sf"/>
</dbReference>
<keyword evidence="4" id="KW-0788">Thiol protease</keyword>
<dbReference type="PANTHER" id="PTHR23402:SF1">
    <property type="entry name" value="PYROGLUTAMYL-PEPTIDASE I"/>
    <property type="match status" value="1"/>
</dbReference>
<dbReference type="GO" id="GO:0006508">
    <property type="term" value="P:proteolysis"/>
    <property type="evidence" value="ECO:0007669"/>
    <property type="project" value="UniProtKB-KW"/>
</dbReference>
<evidence type="ECO:0008006" key="8">
    <source>
        <dbReference type="Google" id="ProtNLM"/>
    </source>
</evidence>
<dbReference type="PANTHER" id="PTHR23402">
    <property type="entry name" value="PROTEASE FAMILY C15 PYROGLUTAMYL-PEPTIDASE I-RELATED"/>
    <property type="match status" value="1"/>
</dbReference>
<evidence type="ECO:0000256" key="1">
    <source>
        <dbReference type="ARBA" id="ARBA00006641"/>
    </source>
</evidence>
<feature type="region of interest" description="Disordered" evidence="5">
    <location>
        <begin position="1"/>
        <end position="23"/>
    </location>
</feature>
<dbReference type="Proteomes" id="UP001149163">
    <property type="component" value="Unassembled WGS sequence"/>
</dbReference>
<dbReference type="Gene3D" id="3.40.630.20">
    <property type="entry name" value="Peptidase C15, pyroglutamyl peptidase I-like"/>
    <property type="match status" value="1"/>
</dbReference>
<dbReference type="EMBL" id="JAPQKN010000004">
    <property type="protein sequence ID" value="KAJ5160793.1"/>
    <property type="molecule type" value="Genomic_DNA"/>
</dbReference>
<feature type="compositionally biased region" description="Polar residues" evidence="5">
    <location>
        <begin position="184"/>
        <end position="194"/>
    </location>
</feature>
<evidence type="ECO:0000256" key="5">
    <source>
        <dbReference type="SAM" id="MobiDB-lite"/>
    </source>
</evidence>
<gene>
    <name evidence="6" type="ORF">N7482_007797</name>
</gene>
<comment type="similarity">
    <text evidence="1">Belongs to the peptidase C15 family.</text>
</comment>
<keyword evidence="3" id="KW-0378">Hydrolase</keyword>
<organism evidence="6 7">
    <name type="scientific">Penicillium canariense</name>
    <dbReference type="NCBI Taxonomy" id="189055"/>
    <lineage>
        <taxon>Eukaryota</taxon>
        <taxon>Fungi</taxon>
        <taxon>Dikarya</taxon>
        <taxon>Ascomycota</taxon>
        <taxon>Pezizomycotina</taxon>
        <taxon>Eurotiomycetes</taxon>
        <taxon>Eurotiomycetidae</taxon>
        <taxon>Eurotiales</taxon>
        <taxon>Aspergillaceae</taxon>
        <taxon>Penicillium</taxon>
    </lineage>
</organism>
<evidence type="ECO:0000256" key="4">
    <source>
        <dbReference type="ARBA" id="ARBA00022807"/>
    </source>
</evidence>
<evidence type="ECO:0000313" key="7">
    <source>
        <dbReference type="Proteomes" id="UP001149163"/>
    </source>
</evidence>
<name>A0A9W9HXK6_9EURO</name>
<accession>A0A9W9HXK6</accession>
<evidence type="ECO:0000256" key="2">
    <source>
        <dbReference type="ARBA" id="ARBA00022670"/>
    </source>
</evidence>
<reference evidence="6" key="2">
    <citation type="journal article" date="2023" name="IMA Fungus">
        <title>Comparative genomic study of the Penicillium genus elucidates a diverse pangenome and 15 lateral gene transfer events.</title>
        <authorList>
            <person name="Petersen C."/>
            <person name="Sorensen T."/>
            <person name="Nielsen M.R."/>
            <person name="Sondergaard T.E."/>
            <person name="Sorensen J.L."/>
            <person name="Fitzpatrick D.A."/>
            <person name="Frisvad J.C."/>
            <person name="Nielsen K.L."/>
        </authorList>
    </citation>
    <scope>NUCLEOTIDE SEQUENCE</scope>
    <source>
        <strain evidence="6">IBT 26290</strain>
    </source>
</reference>
<proteinExistence type="inferred from homology"/>
<evidence type="ECO:0000256" key="3">
    <source>
        <dbReference type="ARBA" id="ARBA00022801"/>
    </source>
</evidence>
<sequence length="302" mass="33289">MGDYGPSAPPLHSTPVGNPSHPAPSANEISVLVTGFGPFKTNLVNASYLIASSLPPSFTFPSPKFKEAGEGEVEQEDEVERRISLHVHPFPIPVAYATVREMLPVILEQYAAAHDGRRPDLIIHIGIASPRPYYSVETLAHRDDYNITDIEGRSGYEDGEKRWREMGLPPVLSPGLAMEENEDNNSTGTDVTSTGISISASAKTRLAIPYPPDDHFLQMWKSLAPENLDLRISQDPGHYLCDFIFYTSLSLAKQQGADRNTLFLHVPGASEDADIERGREIALALIKTMVTCWIDEKREVPP</sequence>
<dbReference type="InterPro" id="IPR016125">
    <property type="entry name" value="Peptidase_C15-like"/>
</dbReference>
<dbReference type="SUPFAM" id="SSF53182">
    <property type="entry name" value="Pyrrolidone carboxyl peptidase (pyroglutamate aminopeptidase)"/>
    <property type="match status" value="1"/>
</dbReference>
<dbReference type="OrthoDB" id="407146at2759"/>
<reference evidence="6" key="1">
    <citation type="submission" date="2022-11" db="EMBL/GenBank/DDBJ databases">
        <authorList>
            <person name="Petersen C."/>
        </authorList>
    </citation>
    <scope>NUCLEOTIDE SEQUENCE</scope>
    <source>
        <strain evidence="6">IBT 26290</strain>
    </source>
</reference>